<sequence>MTHLEISLLVISIYVVCVLLSGLVALGNTNDEVNTTKTIIGFLFPAAFCLAALLIIADLLP</sequence>
<feature type="transmembrane region" description="Helical" evidence="1">
    <location>
        <begin position="39"/>
        <end position="60"/>
    </location>
</feature>
<evidence type="ECO:0000256" key="1">
    <source>
        <dbReference type="SAM" id="Phobius"/>
    </source>
</evidence>
<feature type="transmembrane region" description="Helical" evidence="1">
    <location>
        <begin position="6"/>
        <end position="27"/>
    </location>
</feature>
<gene>
    <name evidence="2" type="ORF">CHH67_21175</name>
</gene>
<accession>A0A268EI65</accession>
<evidence type="ECO:0000313" key="2">
    <source>
        <dbReference type="EMBL" id="PAD72823.1"/>
    </source>
</evidence>
<name>A0A268EI65_9BACL</name>
<comment type="caution">
    <text evidence="2">The sequence shown here is derived from an EMBL/GenBank/DDBJ whole genome shotgun (WGS) entry which is preliminary data.</text>
</comment>
<protein>
    <submittedName>
        <fullName evidence="2">Uncharacterized protein</fullName>
    </submittedName>
</protein>
<proteinExistence type="predicted"/>
<reference evidence="2 3" key="1">
    <citation type="submission" date="2017-07" db="EMBL/GenBank/DDBJ databases">
        <title>Isolation and whole genome analysis of endospore-forming bacteria from heroin.</title>
        <authorList>
            <person name="Kalinowski J."/>
            <person name="Ahrens B."/>
            <person name="Al-Dilaimi A."/>
            <person name="Winkler A."/>
            <person name="Wibberg D."/>
            <person name="Schleenbecker U."/>
            <person name="Ruckert C."/>
            <person name="Wolfel R."/>
            <person name="Grass G."/>
        </authorList>
    </citation>
    <scope>NUCLEOTIDE SEQUENCE [LARGE SCALE GENOMIC DNA]</scope>
    <source>
        <strain evidence="2 3">7537-G1</strain>
    </source>
</reference>
<dbReference type="EMBL" id="NPBY01000074">
    <property type="protein sequence ID" value="PAD72823.1"/>
    <property type="molecule type" value="Genomic_DNA"/>
</dbReference>
<evidence type="ECO:0000313" key="3">
    <source>
        <dbReference type="Proteomes" id="UP000215596"/>
    </source>
</evidence>
<dbReference type="AlphaFoldDB" id="A0A268EI65"/>
<keyword evidence="1" id="KW-0812">Transmembrane</keyword>
<dbReference type="Proteomes" id="UP000215596">
    <property type="component" value="Unassembled WGS sequence"/>
</dbReference>
<keyword evidence="1" id="KW-1133">Transmembrane helix</keyword>
<keyword evidence="1" id="KW-0472">Membrane</keyword>
<organism evidence="2 3">
    <name type="scientific">Paenibacillus campinasensis</name>
    <dbReference type="NCBI Taxonomy" id="66347"/>
    <lineage>
        <taxon>Bacteria</taxon>
        <taxon>Bacillati</taxon>
        <taxon>Bacillota</taxon>
        <taxon>Bacilli</taxon>
        <taxon>Bacillales</taxon>
        <taxon>Paenibacillaceae</taxon>
        <taxon>Paenibacillus</taxon>
    </lineage>
</organism>